<proteinExistence type="predicted"/>
<keyword evidence="2" id="KW-1185">Reference proteome</keyword>
<evidence type="ECO:0000313" key="1">
    <source>
        <dbReference type="EMBL" id="KAJ9099691.1"/>
    </source>
</evidence>
<comment type="caution">
    <text evidence="1">The sequence shown here is derived from an EMBL/GenBank/DDBJ whole genome shotgun (WGS) entry which is preliminary data.</text>
</comment>
<protein>
    <submittedName>
        <fullName evidence="1">Uncharacterized protein</fullName>
    </submittedName>
</protein>
<gene>
    <name evidence="1" type="ORF">QFC20_005623</name>
</gene>
<organism evidence="1 2">
    <name type="scientific">Naganishia adeliensis</name>
    <dbReference type="NCBI Taxonomy" id="92952"/>
    <lineage>
        <taxon>Eukaryota</taxon>
        <taxon>Fungi</taxon>
        <taxon>Dikarya</taxon>
        <taxon>Basidiomycota</taxon>
        <taxon>Agaricomycotina</taxon>
        <taxon>Tremellomycetes</taxon>
        <taxon>Filobasidiales</taxon>
        <taxon>Filobasidiaceae</taxon>
        <taxon>Naganishia</taxon>
    </lineage>
</organism>
<evidence type="ECO:0000313" key="2">
    <source>
        <dbReference type="Proteomes" id="UP001230649"/>
    </source>
</evidence>
<name>A0ACC2VLJ8_9TREE</name>
<sequence>MPARDPSAAPMAHLTASGHQQQRQKQHHPESGLSSSFSASGQNHAFGGRRGSFPSSALLGSSANAQQRPPLPPSTANSTDGVIHHPTLETPHDESTGRSRSISGPMPTMEGDMGTRRRSLWQSISGMTGAVSGQGNRRSSEDDSDAPSTSGVVSPGGAPGSSGWFSSRGDNNSLYSSGEDAHPAASASLLTDSEAIRNASMGLAASVSYNSSRSGGGSLPAPHRPFSHLGTVVGGISPEDESRSDEEDEDDGLPTIRESSRSSSNVNLLTPRVSLGGKALAGLEDSPSSAAGDISPKNGSLPSSGPSGLSLMLNRTVPSPKKKEKKVRKREVAGTDRLASGASGALGVLDFPEEGEEKVGVDSAARDTDSSVASTLTVRPGMRDTLHPSSQSGLSFSPASSPDIHEHTATERTPLLSAISENHHLQGTHSHGKPRTSPDAQQKRLPAFHNARENVHSAYVSLRKATWRDVGQQVFVEPVKLLPATILGCLLNVLDGVSYGMIMGGNGSMMIEAVPFFHILTNIITDEVGDDVSSFHRRSCAKSEIALPARSDHIYHHGFIRIQCCVDSCIGGVGVFLLETGLEVSRGLKEEGFEYNLNTLKVFFANGHAIALWTIPLALAIILRIITHRFHHQLIFPSYFFIIPCVFYIVVLIGGWSIAHLRQTGWIFDVGGVSQPWYTFYTLFGVSLQEDNVDLDRELVAHGISNMGAGLLGTVPNYLCYVNTVLFYRVGGGSRLSGVMLAAATGVIMMIGPSVIAYLPVMVVGALIFVLGIDLVKEAVWDTRHRVNKMEYITIWAITIGMTLFDFVIGLLLGIILASMFFVIQNSRRRPIRAVFSGSSAKSTVRRPHPQRAFLQAVGKQTLIMKLQGFLFFGTITKVEEEIRKLLDMAAWESNPIRFLIVDFALVPGLDFSSAEAFVRLQRLLSQKDVLLILCGANPDGLVGRALQAVDLWADQEGTRVEVFDGLNSALEWCENAYLTAFYASNSMAKRENDTRHGLDVPAISKPPFAMSDSHQNSPRRTHLAAAGVSNLPFATPASPSINGSDHKTGVSKQGHQGGGSSLSLKQPLPILLQTFSDYFDDPSQNPHDFFYQIVPYLSSVHTKAGQIIFERDDAADALYLIESGCLRATYEYEDHCELIQETMVAGTVAGELTMLSASKRNATVVAERDSKLWKLDQQGLEKLEKERPEIARRFIKIVLKVANEEADVLFNHLVAVLS</sequence>
<reference evidence="1" key="1">
    <citation type="submission" date="2023-04" db="EMBL/GenBank/DDBJ databases">
        <title>Draft Genome sequencing of Naganishia species isolated from polar environments using Oxford Nanopore Technology.</title>
        <authorList>
            <person name="Leo P."/>
            <person name="Venkateswaran K."/>
        </authorList>
    </citation>
    <scope>NUCLEOTIDE SEQUENCE</scope>
    <source>
        <strain evidence="1">MNA-CCFEE 5262</strain>
    </source>
</reference>
<accession>A0ACC2VLJ8</accession>
<dbReference type="Proteomes" id="UP001230649">
    <property type="component" value="Unassembled WGS sequence"/>
</dbReference>
<dbReference type="EMBL" id="JASBWS010000081">
    <property type="protein sequence ID" value="KAJ9099691.1"/>
    <property type="molecule type" value="Genomic_DNA"/>
</dbReference>